<protein>
    <recommendedName>
        <fullName evidence="4">CAAX protease</fullName>
    </recommendedName>
</protein>
<dbReference type="RefSeq" id="WP_110988641.1">
    <property type="nucleotide sequence ID" value="NZ_CAWNWM010000027.1"/>
</dbReference>
<feature type="transmembrane region" description="Helical" evidence="1">
    <location>
        <begin position="105"/>
        <end position="124"/>
    </location>
</feature>
<feature type="transmembrane region" description="Helical" evidence="1">
    <location>
        <begin position="131"/>
        <end position="149"/>
    </location>
</feature>
<dbReference type="OrthoDB" id="5141003at2"/>
<accession>A0A2W1JIA8</accession>
<keyword evidence="1" id="KW-0812">Transmembrane</keyword>
<reference evidence="2 3" key="1">
    <citation type="journal article" date="2018" name="Sci. Rep.">
        <title>A novel species of the marine cyanobacterium Acaryochloris with a unique pigment content and lifestyle.</title>
        <authorList>
            <person name="Partensky F."/>
            <person name="Six C."/>
            <person name="Ratin M."/>
            <person name="Garczarek L."/>
            <person name="Vaulot D."/>
            <person name="Probert I."/>
            <person name="Calteau A."/>
            <person name="Gourvil P."/>
            <person name="Marie D."/>
            <person name="Grebert T."/>
            <person name="Bouchier C."/>
            <person name="Le Panse S."/>
            <person name="Gachenot M."/>
            <person name="Rodriguez F."/>
            <person name="Garrido J.L."/>
        </authorList>
    </citation>
    <scope>NUCLEOTIDE SEQUENCE [LARGE SCALE GENOMIC DNA]</scope>
    <source>
        <strain evidence="2 3">RCC1774</strain>
    </source>
</reference>
<evidence type="ECO:0000256" key="1">
    <source>
        <dbReference type="SAM" id="Phobius"/>
    </source>
</evidence>
<comment type="caution">
    <text evidence="2">The sequence shown here is derived from an EMBL/GenBank/DDBJ whole genome shotgun (WGS) entry which is preliminary data.</text>
</comment>
<proteinExistence type="predicted"/>
<evidence type="ECO:0000313" key="3">
    <source>
        <dbReference type="Proteomes" id="UP000248857"/>
    </source>
</evidence>
<feature type="transmembrane region" description="Helical" evidence="1">
    <location>
        <begin position="281"/>
        <end position="299"/>
    </location>
</feature>
<keyword evidence="3" id="KW-1185">Reference proteome</keyword>
<evidence type="ECO:0000313" key="2">
    <source>
        <dbReference type="EMBL" id="PZD70812.1"/>
    </source>
</evidence>
<dbReference type="Proteomes" id="UP000248857">
    <property type="component" value="Unassembled WGS sequence"/>
</dbReference>
<feature type="transmembrane region" description="Helical" evidence="1">
    <location>
        <begin position="237"/>
        <end position="261"/>
    </location>
</feature>
<gene>
    <name evidence="2" type="ORF">C1752_08954</name>
</gene>
<name>A0A2W1JIA8_9CYAN</name>
<keyword evidence="1" id="KW-0472">Membrane</keyword>
<evidence type="ECO:0008006" key="4">
    <source>
        <dbReference type="Google" id="ProtNLM"/>
    </source>
</evidence>
<feature type="transmembrane region" description="Helical" evidence="1">
    <location>
        <begin position="35"/>
        <end position="58"/>
    </location>
</feature>
<organism evidence="2 3">
    <name type="scientific">Acaryochloris thomasi RCC1774</name>
    <dbReference type="NCBI Taxonomy" id="1764569"/>
    <lineage>
        <taxon>Bacteria</taxon>
        <taxon>Bacillati</taxon>
        <taxon>Cyanobacteriota</taxon>
        <taxon>Cyanophyceae</taxon>
        <taxon>Acaryochloridales</taxon>
        <taxon>Acaryochloridaceae</taxon>
        <taxon>Acaryochloris</taxon>
        <taxon>Acaryochloris thomasi</taxon>
    </lineage>
</organism>
<sequence length="1219" mass="135817">MNETALGRFWELLGWVLAFNVDAFRQLETMPKGSIIVLIVVLSAGLSQAIAHSVILFANRVKPVRLFFSLLISAILFVFGYLFLVCSTWLISFAPFTVKATFSDLARTLGFSYAPLVFSAFGAMPYFGEPILAALSLWQLLAMVVGFAAISGASLWQSFGTVALGWVTLWVLQRTLGQPIVRLGYWIASKAAGVELITDTQKLKDFFQEFQLFSTAKPTSAKVVKLKRKPSSDRYSLRNIISVSIGLLALAVSTLTAAILLSPIRHWWFAWHNSLTNIFGLAFDLGWIAVTAVVTTALLSPLEALRWWAGWGDVSDVSADTKALSGVLSETQFLTSAQSAETHAAQTQRTAARYIVFLDGINQSEFEHTPDVEDFFDALESVLSEDVVLIKGIMSYSVRNRPLTINRPLSFVWRWINAFRINHPSSLFSYFVNIRNAWIVAVSADKRYGPIYNRGIAKVVCQTLLQRGYRPDSGLPITLIGFSGGGQMAIATASLLQGVLKAPIDVISLGGVMSGNINILELEHLYHLSGEKDAVERIGPVMFPKRWAIYSLSYWNRAKRLGKVSLISLGPVGHQVPGGIMDPDQKLPDGRTHLQQTVDLVTAILLEDSESQRKGHSIPEPKLSDYERYRAIAANRAESYPIHQSLPSEYYREIAPWMGRLILPAPERRQPHGVLFEVHHAPDRFQHLVSKIVTLQLDDEPETRSYVHAVNKDIHFSPQAEASVRDGNIHPTRLNHWRLVNPLESLAGAHPVDDVTVMLPRSVTVQQHGAEREGKSALSPILVIQREPVQITGRYYGLVQFIGPVANPPEPENDGFRVIHFNRATGQFDGLKETVKVPQTPVNYNDTKPSTRRGLENSPLNELGWYIYGAQDDSGLFVVQAIAPRKLLQAKPDRVLTGKKAAREYVKKKAWRHIEDNKGTARSALLKPAFSVQTQGTTWAEGQRALLIHVYGGIGGNKTEPAAKTPLYFGHFVYGTAEVVREPLTGELRFEIVYHQIYTQNSEGLTAGSLHWSRYMGDRAFGFLGLRPVADTLIKLDEFVSDYRGEGWQRSPLDCVMYELEIMAARYRIGDGTGATFVGPANNCAQDANQALYAALRYISESIRTHPNIEQWKQQQPDQARRLDRLEQFTEDFKQILLPWGTARADWEKSANVLGSTLGDHPVQNLIRGLVTWRTLLPRLASDKVTEAFLKRGGEVWILQTIQVGGVNPDIEPVAPMTL</sequence>
<dbReference type="AlphaFoldDB" id="A0A2W1JIA8"/>
<feature type="transmembrane region" description="Helical" evidence="1">
    <location>
        <begin position="70"/>
        <end position="93"/>
    </location>
</feature>
<dbReference type="EMBL" id="PQWO01000027">
    <property type="protein sequence ID" value="PZD70812.1"/>
    <property type="molecule type" value="Genomic_DNA"/>
</dbReference>
<keyword evidence="1" id="KW-1133">Transmembrane helix</keyword>